<evidence type="ECO:0000259" key="1">
    <source>
        <dbReference type="PROSITE" id="PS50112"/>
    </source>
</evidence>
<feature type="domain" description="PAS" evidence="1">
    <location>
        <begin position="312"/>
        <end position="355"/>
    </location>
</feature>
<dbReference type="eggNOG" id="arCOG02348">
    <property type="taxonomic scope" value="Archaea"/>
</dbReference>
<feature type="domain" description="PAC" evidence="2">
    <location>
        <begin position="383"/>
        <end position="433"/>
    </location>
</feature>
<protein>
    <submittedName>
        <fullName evidence="3">PAS sensor protein</fullName>
    </submittedName>
</protein>
<sequence length="973" mass="112745">MSRDFKLEEILENVPVPTFVIDRNHVVRYWNRACEELTGIRKEEIIGTTNHWKAFFSKPSPLLADIVLDGVENFYRKRKVKKKKIRKVDENTYELELYLPHIGKWIYFRASLLRSNGEVIGVIETMEDITERKLMNAEIRKLSELHRIVGEAVNKSESIEQLSSMILKELKEVIDFDMGEILIYNPKTDTLEAVVQLGFEVFGDYSADVHKVNEENPSIAVRTAIEKRPIYISNVKENDLTAYAREIFRKLDIEEIYALPLVTKGKLHGVIQIITRKGKKISERDRKLLESISEHIAAGIAKIRIEEELRKSEELYRGLFESSMDTIYLTTSEGKILDMNKAAEELFGYTRDELLKMDVRELYADVSDRKKFIEKIERDGFVRNMEMRYRRKDGKIVHCLESAIAIKEGQSIIYHGIIKDITERKRMEEEIRNLSELYRLVGEAVNKSESIEELAANLIDALKRVFDFDMGEILIYDKNTNTLRAVTQIGFDEEFGERSAKVQKVRPDSKSTAVVTALRKEPLYIPDMKRSKYTEHFHDLCIGCDLQEMYSVPLISGGELQGVIQLVVKSGKRITELDRKLIDTISEHMAAGIVKIRAEERVRESEKKYRGLFESSMDAILLTDMDGRIIEVNKAAEELFGYTRDELIGQSVLRLYVNPSDRKKLLEGLSSNEFVSNFEVRYRTKRGNVIDCLESARILRDEEGRLVGYHKVIRDITERKKMENSLRRLNKLLQISSEINQLIVHEKDGRILLRRACKAFASVEDYMTVWVGIVREGKKPAVSPVAVTGKISRKLLREWLKEGLPCVEEVLTTRRAKLVEWGDEICEKCPINDEHRFLQVLVIPIVHEEKFYGILSFNSPVSDAFDTEEIGLLLDLADDLGFALKAIDVEKERSAAIKQLKENIEQFEYLADRLRNPLAIMRGYMELRDEISTEKVLEMIDSQINRIHRILDDLRRREKRTFKLKEMLNGKSR</sequence>
<dbReference type="SUPFAM" id="SSF55781">
    <property type="entry name" value="GAF domain-like"/>
    <property type="match status" value="3"/>
</dbReference>
<reference evidence="3 4" key="1">
    <citation type="submission" date="2011-03" db="EMBL/GenBank/DDBJ databases">
        <title>The complete genome of Archaeoglobus veneficus SNP6.</title>
        <authorList>
            <consortium name="US DOE Joint Genome Institute (JGI-PGF)"/>
            <person name="Lucas S."/>
            <person name="Copeland A."/>
            <person name="Lapidus A."/>
            <person name="Bruce D."/>
            <person name="Goodwin L."/>
            <person name="Pitluck S."/>
            <person name="Kyrpides N."/>
            <person name="Mavromatis K."/>
            <person name="Pagani I."/>
            <person name="Ivanova N."/>
            <person name="Mikhailova N."/>
            <person name="Lu M."/>
            <person name="Detter J.C."/>
            <person name="Tapia R."/>
            <person name="Han C."/>
            <person name="Land M."/>
            <person name="Hauser L."/>
            <person name="Markowitz V."/>
            <person name="Cheng J.-F."/>
            <person name="Hugenholtz P."/>
            <person name="Woyke T."/>
            <person name="Wu D."/>
            <person name="Spring S."/>
            <person name="Brambilla E."/>
            <person name="Klenk H.-P."/>
            <person name="Eisen J.A."/>
        </authorList>
    </citation>
    <scope>NUCLEOTIDE SEQUENCE [LARGE SCALE GENOMIC DNA]</scope>
    <source>
        <strain evidence="4">SNP6</strain>
    </source>
</reference>
<dbReference type="InterPro" id="IPR000014">
    <property type="entry name" value="PAS"/>
</dbReference>
<feature type="domain" description="PAS" evidence="1">
    <location>
        <begin position="605"/>
        <end position="669"/>
    </location>
</feature>
<dbReference type="InterPro" id="IPR003018">
    <property type="entry name" value="GAF"/>
</dbReference>
<dbReference type="RefSeq" id="WP_013682901.1">
    <property type="nucleotide sequence ID" value="NC_015320.1"/>
</dbReference>
<dbReference type="InterPro" id="IPR003661">
    <property type="entry name" value="HisK_dim/P_dom"/>
</dbReference>
<dbReference type="InterPro" id="IPR000700">
    <property type="entry name" value="PAS-assoc_C"/>
</dbReference>
<dbReference type="Pfam" id="PF13426">
    <property type="entry name" value="PAS_9"/>
    <property type="match status" value="1"/>
</dbReference>
<organism evidence="3 4">
    <name type="scientific">Archaeoglobus veneficus (strain DSM 11195 / SNP6)</name>
    <dbReference type="NCBI Taxonomy" id="693661"/>
    <lineage>
        <taxon>Archaea</taxon>
        <taxon>Methanobacteriati</taxon>
        <taxon>Methanobacteriota</taxon>
        <taxon>Archaeoglobi</taxon>
        <taxon>Archaeoglobales</taxon>
        <taxon>Archaeoglobaceae</taxon>
        <taxon>Archaeoglobus</taxon>
    </lineage>
</organism>
<dbReference type="SMART" id="SM00091">
    <property type="entry name" value="PAS"/>
    <property type="match status" value="3"/>
</dbReference>
<dbReference type="EMBL" id="CP002588">
    <property type="protein sequence ID" value="AEA46225.1"/>
    <property type="molecule type" value="Genomic_DNA"/>
</dbReference>
<dbReference type="Gene3D" id="3.30.450.40">
    <property type="match status" value="3"/>
</dbReference>
<dbReference type="PANTHER" id="PTHR44757">
    <property type="entry name" value="DIGUANYLATE CYCLASE DGCP"/>
    <property type="match status" value="1"/>
</dbReference>
<dbReference type="Pfam" id="PF00512">
    <property type="entry name" value="HisKA"/>
    <property type="match status" value="1"/>
</dbReference>
<proteinExistence type="predicted"/>
<dbReference type="Pfam" id="PF00989">
    <property type="entry name" value="PAS"/>
    <property type="match status" value="1"/>
</dbReference>
<dbReference type="KEGG" id="ave:Arcve_0186"/>
<dbReference type="eggNOG" id="arCOG06536">
    <property type="taxonomic scope" value="Archaea"/>
</dbReference>
<dbReference type="AlphaFoldDB" id="F2KNJ7"/>
<dbReference type="eggNOG" id="arCOG02329">
    <property type="taxonomic scope" value="Archaea"/>
</dbReference>
<dbReference type="InterPro" id="IPR013656">
    <property type="entry name" value="PAS_4"/>
</dbReference>
<dbReference type="STRING" id="693661.Arcve_0186"/>
<dbReference type="SUPFAM" id="SSF55785">
    <property type="entry name" value="PYP-like sensor domain (PAS domain)"/>
    <property type="match status" value="3"/>
</dbReference>
<dbReference type="SMART" id="SM00086">
    <property type="entry name" value="PAC"/>
    <property type="match status" value="3"/>
</dbReference>
<evidence type="ECO:0000259" key="2">
    <source>
        <dbReference type="PROSITE" id="PS50113"/>
    </source>
</evidence>
<dbReference type="NCBIfam" id="TIGR00229">
    <property type="entry name" value="sensory_box"/>
    <property type="match status" value="3"/>
</dbReference>
<dbReference type="CDD" id="cd00082">
    <property type="entry name" value="HisKA"/>
    <property type="match status" value="1"/>
</dbReference>
<dbReference type="eggNOG" id="arCOG02278">
    <property type="taxonomic scope" value="Archaea"/>
</dbReference>
<dbReference type="HOGENOM" id="CLU_304976_0_0_2"/>
<accession>F2KNJ7</accession>
<dbReference type="Pfam" id="PF13185">
    <property type="entry name" value="GAF_2"/>
    <property type="match status" value="3"/>
</dbReference>
<dbReference type="Proteomes" id="UP000008136">
    <property type="component" value="Chromosome"/>
</dbReference>
<dbReference type="InterPro" id="IPR052155">
    <property type="entry name" value="Biofilm_reg_signaling"/>
</dbReference>
<dbReference type="InterPro" id="IPR035965">
    <property type="entry name" value="PAS-like_dom_sf"/>
</dbReference>
<dbReference type="SMART" id="SM00388">
    <property type="entry name" value="HisKA"/>
    <property type="match status" value="1"/>
</dbReference>
<dbReference type="InterPro" id="IPR013767">
    <property type="entry name" value="PAS_fold"/>
</dbReference>
<dbReference type="InterPro" id="IPR029016">
    <property type="entry name" value="GAF-like_dom_sf"/>
</dbReference>
<dbReference type="eggNOG" id="arCOG02276">
    <property type="taxonomic scope" value="Archaea"/>
</dbReference>
<dbReference type="GeneID" id="10393278"/>
<dbReference type="InterPro" id="IPR001610">
    <property type="entry name" value="PAC"/>
</dbReference>
<dbReference type="Gene3D" id="3.30.450.20">
    <property type="entry name" value="PAS domain"/>
    <property type="match status" value="3"/>
</dbReference>
<dbReference type="PROSITE" id="PS50112">
    <property type="entry name" value="PAS"/>
    <property type="match status" value="3"/>
</dbReference>
<keyword evidence="4" id="KW-1185">Reference proteome</keyword>
<dbReference type="SMART" id="SM00065">
    <property type="entry name" value="GAF"/>
    <property type="match status" value="2"/>
</dbReference>
<evidence type="ECO:0000313" key="3">
    <source>
        <dbReference type="EMBL" id="AEA46225.1"/>
    </source>
</evidence>
<gene>
    <name evidence="3" type="ordered locus">Arcve_0186</name>
</gene>
<feature type="domain" description="PAS" evidence="1">
    <location>
        <begin position="3"/>
        <end position="47"/>
    </location>
</feature>
<dbReference type="CDD" id="cd00130">
    <property type="entry name" value="PAS"/>
    <property type="match status" value="3"/>
</dbReference>
<feature type="domain" description="PAC" evidence="2">
    <location>
        <begin position="676"/>
        <end position="728"/>
    </location>
</feature>
<dbReference type="OrthoDB" id="30671at2157"/>
<dbReference type="GO" id="GO:0006355">
    <property type="term" value="P:regulation of DNA-templated transcription"/>
    <property type="evidence" value="ECO:0007669"/>
    <property type="project" value="InterPro"/>
</dbReference>
<dbReference type="PANTHER" id="PTHR44757:SF2">
    <property type="entry name" value="BIOFILM ARCHITECTURE MAINTENANCE PROTEIN MBAA"/>
    <property type="match status" value="1"/>
</dbReference>
<evidence type="ECO:0000313" key="4">
    <source>
        <dbReference type="Proteomes" id="UP000008136"/>
    </source>
</evidence>
<dbReference type="Pfam" id="PF08448">
    <property type="entry name" value="PAS_4"/>
    <property type="match status" value="1"/>
</dbReference>
<dbReference type="PROSITE" id="PS50113">
    <property type="entry name" value="PAC"/>
    <property type="match status" value="2"/>
</dbReference>
<name>F2KNJ7_ARCVS</name>
<dbReference type="GO" id="GO:0000155">
    <property type="term" value="F:phosphorelay sensor kinase activity"/>
    <property type="evidence" value="ECO:0007669"/>
    <property type="project" value="InterPro"/>
</dbReference>